<evidence type="ECO:0000256" key="1">
    <source>
        <dbReference type="ARBA" id="ARBA00004651"/>
    </source>
</evidence>
<dbReference type="EMBL" id="FWFN01000001">
    <property type="protein sequence ID" value="SLN18266.1"/>
    <property type="molecule type" value="Genomic_DNA"/>
</dbReference>
<reference evidence="7 8" key="1">
    <citation type="submission" date="2017-03" db="EMBL/GenBank/DDBJ databases">
        <authorList>
            <person name="Afonso C.L."/>
            <person name="Miller P.J."/>
            <person name="Scott M.A."/>
            <person name="Spackman E."/>
            <person name="Goraichik I."/>
            <person name="Dimitrov K.M."/>
            <person name="Suarez D.L."/>
            <person name="Swayne D.E."/>
        </authorList>
    </citation>
    <scope>NUCLEOTIDE SEQUENCE [LARGE SCALE GENOMIC DNA]</scope>
    <source>
        <strain evidence="7 8">CECT 7751</strain>
    </source>
</reference>
<evidence type="ECO:0000313" key="7">
    <source>
        <dbReference type="EMBL" id="SLN18266.1"/>
    </source>
</evidence>
<evidence type="ECO:0000256" key="2">
    <source>
        <dbReference type="ARBA" id="ARBA00022475"/>
    </source>
</evidence>
<feature type="transmembrane region" description="Helical" evidence="6">
    <location>
        <begin position="167"/>
        <end position="187"/>
    </location>
</feature>
<gene>
    <name evidence="7" type="ORF">PSM7751_00602</name>
</gene>
<dbReference type="Pfam" id="PF03706">
    <property type="entry name" value="LPG_synthase_TM"/>
    <property type="match status" value="1"/>
</dbReference>
<evidence type="ECO:0000256" key="5">
    <source>
        <dbReference type="ARBA" id="ARBA00023136"/>
    </source>
</evidence>
<feature type="transmembrane region" description="Helical" evidence="6">
    <location>
        <begin position="245"/>
        <end position="270"/>
    </location>
</feature>
<feature type="transmembrane region" description="Helical" evidence="6">
    <location>
        <begin position="140"/>
        <end position="160"/>
    </location>
</feature>
<keyword evidence="8" id="KW-1185">Reference proteome</keyword>
<proteinExistence type="predicted"/>
<dbReference type="NCBIfam" id="TIGR00374">
    <property type="entry name" value="flippase-like domain"/>
    <property type="match status" value="1"/>
</dbReference>
<dbReference type="Proteomes" id="UP000193963">
    <property type="component" value="Unassembled WGS sequence"/>
</dbReference>
<feature type="transmembrane region" description="Helical" evidence="6">
    <location>
        <begin position="93"/>
        <end position="120"/>
    </location>
</feature>
<dbReference type="PANTHER" id="PTHR37693:SF1">
    <property type="entry name" value="INTEGRAL MEMBRANE PROTEIN"/>
    <property type="match status" value="1"/>
</dbReference>
<dbReference type="GO" id="GO:0005886">
    <property type="term" value="C:plasma membrane"/>
    <property type="evidence" value="ECO:0007669"/>
    <property type="project" value="UniProtKB-SubCell"/>
</dbReference>
<organism evidence="7 8">
    <name type="scientific">Pseudooceanicola marinus</name>
    <dbReference type="NCBI Taxonomy" id="396013"/>
    <lineage>
        <taxon>Bacteria</taxon>
        <taxon>Pseudomonadati</taxon>
        <taxon>Pseudomonadota</taxon>
        <taxon>Alphaproteobacteria</taxon>
        <taxon>Rhodobacterales</taxon>
        <taxon>Paracoccaceae</taxon>
        <taxon>Pseudooceanicola</taxon>
    </lineage>
</organism>
<keyword evidence="3 6" id="KW-0812">Transmembrane</keyword>
<dbReference type="InterPro" id="IPR022791">
    <property type="entry name" value="L-PG_synthase/AglD"/>
</dbReference>
<accession>A0A1X6YDJ4</accession>
<feature type="transmembrane region" description="Helical" evidence="6">
    <location>
        <begin position="329"/>
        <end position="346"/>
    </location>
</feature>
<evidence type="ECO:0000313" key="8">
    <source>
        <dbReference type="Proteomes" id="UP000193963"/>
    </source>
</evidence>
<evidence type="ECO:0000256" key="6">
    <source>
        <dbReference type="SAM" id="Phobius"/>
    </source>
</evidence>
<keyword evidence="2" id="KW-1003">Cell membrane</keyword>
<name>A0A1X6YDJ4_9RHOB</name>
<feature type="transmembrane region" description="Helical" evidence="6">
    <location>
        <begin position="20"/>
        <end position="39"/>
    </location>
</feature>
<evidence type="ECO:0008006" key="9">
    <source>
        <dbReference type="Google" id="ProtNLM"/>
    </source>
</evidence>
<comment type="subcellular location">
    <subcellularLocation>
        <location evidence="1">Cell membrane</location>
        <topology evidence="1">Multi-pass membrane protein</topology>
    </subcellularLocation>
</comment>
<feature type="transmembrane region" description="Helical" evidence="6">
    <location>
        <begin position="59"/>
        <end position="81"/>
    </location>
</feature>
<keyword evidence="5 6" id="KW-0472">Membrane</keyword>
<evidence type="ECO:0000256" key="4">
    <source>
        <dbReference type="ARBA" id="ARBA00022989"/>
    </source>
</evidence>
<keyword evidence="4 6" id="KW-1133">Transmembrane helix</keyword>
<sequence length="353" mass="37905">MNGVIVTRNDGTGLGGRAGLWLGAGLFLLFSCAVFWGLARFLGEGIPRIDPRLIEPQSLALIGLFLGIYFLADGMRLHFVLRTLDAQVSFGQVMPLVFVNIFFSNVTPMATGGGFAQIYYLQRRGVPLGLAAAASTIRTILAMLAIFIAAPLFLIGAPAVEIAGGSGALVSSIAVVIALYLVGFLVLLLRPDWLLRVLDGALALLVHAHLLKPDRKSRWTDALRREFATFAEGFRRFQSGPRRHAVAALLSTLLFLLTLFAFPALLMALLGQEPDWLTVIGTLSVVTFLMYFAPSPGGAGFSELAFAGLMAGQIAPSQLVLVIFTWRFLTIYLGMAIGAVVSISALRPRAARA</sequence>
<evidence type="ECO:0000256" key="3">
    <source>
        <dbReference type="ARBA" id="ARBA00022692"/>
    </source>
</evidence>
<feature type="transmembrane region" description="Helical" evidence="6">
    <location>
        <begin position="276"/>
        <end position="292"/>
    </location>
</feature>
<protein>
    <recommendedName>
        <fullName evidence="9">Lysylphosphatidylglycerol synthase TM region</fullName>
    </recommendedName>
</protein>
<dbReference type="PANTHER" id="PTHR37693">
    <property type="entry name" value="PHOSPHATIDYLGLYCEROL LYSYLTRANSFERASE"/>
    <property type="match status" value="1"/>
</dbReference>
<dbReference type="AlphaFoldDB" id="A0A1X6YDJ4"/>